<dbReference type="AlphaFoldDB" id="A0A921UQQ2"/>
<dbReference type="EMBL" id="CM027682">
    <property type="protein sequence ID" value="KAG0540943.1"/>
    <property type="molecule type" value="Genomic_DNA"/>
</dbReference>
<proteinExistence type="predicted"/>
<gene>
    <name evidence="2" type="ORF">BDA96_03G453100</name>
</gene>
<reference evidence="2" key="1">
    <citation type="journal article" date="2019" name="BMC Genomics">
        <title>A new reference genome for Sorghum bicolor reveals high levels of sequence similarity between sweet and grain genotypes: implications for the genetics of sugar metabolism.</title>
        <authorList>
            <person name="Cooper E.A."/>
            <person name="Brenton Z.W."/>
            <person name="Flinn B.S."/>
            <person name="Jenkins J."/>
            <person name="Shu S."/>
            <person name="Flowers D."/>
            <person name="Luo F."/>
            <person name="Wang Y."/>
            <person name="Xia P."/>
            <person name="Barry K."/>
            <person name="Daum C."/>
            <person name="Lipzen A."/>
            <person name="Yoshinaga Y."/>
            <person name="Schmutz J."/>
            <person name="Saski C."/>
            <person name="Vermerris W."/>
            <person name="Kresovich S."/>
        </authorList>
    </citation>
    <scope>NUCLEOTIDE SEQUENCE</scope>
</reference>
<reference evidence="2" key="2">
    <citation type="submission" date="2020-10" db="EMBL/GenBank/DDBJ databases">
        <authorList>
            <person name="Cooper E.A."/>
            <person name="Brenton Z.W."/>
            <person name="Flinn B.S."/>
            <person name="Jenkins J."/>
            <person name="Shu S."/>
            <person name="Flowers D."/>
            <person name="Luo F."/>
            <person name="Wang Y."/>
            <person name="Xia P."/>
            <person name="Barry K."/>
            <person name="Daum C."/>
            <person name="Lipzen A."/>
            <person name="Yoshinaga Y."/>
            <person name="Schmutz J."/>
            <person name="Saski C."/>
            <person name="Vermerris W."/>
            <person name="Kresovich S."/>
        </authorList>
    </citation>
    <scope>NUCLEOTIDE SEQUENCE</scope>
</reference>
<dbReference type="Proteomes" id="UP000807115">
    <property type="component" value="Chromosome 3"/>
</dbReference>
<feature type="region of interest" description="Disordered" evidence="1">
    <location>
        <begin position="1"/>
        <end position="50"/>
    </location>
</feature>
<sequence>MQASCSPPLRHDARQDNNTTNSFSKERSTVADPLYPPSQSPLPSTGIGES</sequence>
<name>A0A921UQQ2_SORBI</name>
<accession>A0A921UQQ2</accession>
<protein>
    <submittedName>
        <fullName evidence="2">Uncharacterized protein</fullName>
    </submittedName>
</protein>
<evidence type="ECO:0000313" key="2">
    <source>
        <dbReference type="EMBL" id="KAG0540943.1"/>
    </source>
</evidence>
<comment type="caution">
    <text evidence="2">The sequence shown here is derived from an EMBL/GenBank/DDBJ whole genome shotgun (WGS) entry which is preliminary data.</text>
</comment>
<evidence type="ECO:0000256" key="1">
    <source>
        <dbReference type="SAM" id="MobiDB-lite"/>
    </source>
</evidence>
<evidence type="ECO:0000313" key="3">
    <source>
        <dbReference type="Proteomes" id="UP000807115"/>
    </source>
</evidence>
<organism evidence="2 3">
    <name type="scientific">Sorghum bicolor</name>
    <name type="common">Sorghum</name>
    <name type="synonym">Sorghum vulgare</name>
    <dbReference type="NCBI Taxonomy" id="4558"/>
    <lineage>
        <taxon>Eukaryota</taxon>
        <taxon>Viridiplantae</taxon>
        <taxon>Streptophyta</taxon>
        <taxon>Embryophyta</taxon>
        <taxon>Tracheophyta</taxon>
        <taxon>Spermatophyta</taxon>
        <taxon>Magnoliopsida</taxon>
        <taxon>Liliopsida</taxon>
        <taxon>Poales</taxon>
        <taxon>Poaceae</taxon>
        <taxon>PACMAD clade</taxon>
        <taxon>Panicoideae</taxon>
        <taxon>Andropogonodae</taxon>
        <taxon>Andropogoneae</taxon>
        <taxon>Sorghinae</taxon>
        <taxon>Sorghum</taxon>
    </lineage>
</organism>